<protein>
    <submittedName>
        <fullName evidence="1">Uncharacterized protein</fullName>
    </submittedName>
</protein>
<evidence type="ECO:0000313" key="2">
    <source>
        <dbReference type="Proteomes" id="UP000031668"/>
    </source>
</evidence>
<name>A0A0C2IWJ7_THEKT</name>
<reference evidence="1 2" key="1">
    <citation type="journal article" date="2014" name="Genome Biol. Evol.">
        <title>The genome of the myxosporean Thelohanellus kitauei shows adaptations to nutrient acquisition within its fish host.</title>
        <authorList>
            <person name="Yang Y."/>
            <person name="Xiong J."/>
            <person name="Zhou Z."/>
            <person name="Huo F."/>
            <person name="Miao W."/>
            <person name="Ran C."/>
            <person name="Liu Y."/>
            <person name="Zhang J."/>
            <person name="Feng J."/>
            <person name="Wang M."/>
            <person name="Wang M."/>
            <person name="Wang L."/>
            <person name="Yao B."/>
        </authorList>
    </citation>
    <scope>NUCLEOTIDE SEQUENCE [LARGE SCALE GENOMIC DNA]</scope>
    <source>
        <strain evidence="1">Wuqing</strain>
    </source>
</reference>
<dbReference type="Proteomes" id="UP000031668">
    <property type="component" value="Unassembled WGS sequence"/>
</dbReference>
<organism evidence="1 2">
    <name type="scientific">Thelohanellus kitauei</name>
    <name type="common">Myxosporean</name>
    <dbReference type="NCBI Taxonomy" id="669202"/>
    <lineage>
        <taxon>Eukaryota</taxon>
        <taxon>Metazoa</taxon>
        <taxon>Cnidaria</taxon>
        <taxon>Myxozoa</taxon>
        <taxon>Myxosporea</taxon>
        <taxon>Bivalvulida</taxon>
        <taxon>Platysporina</taxon>
        <taxon>Myxobolidae</taxon>
        <taxon>Thelohanellus</taxon>
    </lineage>
</organism>
<comment type="caution">
    <text evidence="1">The sequence shown here is derived from an EMBL/GenBank/DDBJ whole genome shotgun (WGS) entry which is preliminary data.</text>
</comment>
<accession>A0A0C2IWJ7</accession>
<evidence type="ECO:0000313" key="1">
    <source>
        <dbReference type="EMBL" id="KII69719.1"/>
    </source>
</evidence>
<proteinExistence type="predicted"/>
<keyword evidence="2" id="KW-1185">Reference proteome</keyword>
<dbReference type="AlphaFoldDB" id="A0A0C2IWJ7"/>
<dbReference type="EMBL" id="JWZT01002312">
    <property type="protein sequence ID" value="KII69719.1"/>
    <property type="molecule type" value="Genomic_DNA"/>
</dbReference>
<sequence length="99" mass="11745">MTNLVFNYLNKIYFYLKSQQTHFFKTRHSFYSNPPYIFQDTVVVIAAISMHWINFLSSGPLELYYQCTKLSKQKANYLSLCNMIRCLLINIEMQSAEPK</sequence>
<gene>
    <name evidence="1" type="ORF">RF11_06404</name>
</gene>